<evidence type="ECO:0000259" key="6">
    <source>
        <dbReference type="Pfam" id="PF01321"/>
    </source>
</evidence>
<dbReference type="Pfam" id="PF01321">
    <property type="entry name" value="Creatinase_N"/>
    <property type="match status" value="1"/>
</dbReference>
<dbReference type="SUPFAM" id="SSF53092">
    <property type="entry name" value="Creatinase/prolidase N-terminal domain"/>
    <property type="match status" value="1"/>
</dbReference>
<dbReference type="PANTHER" id="PTHR46112:SF3">
    <property type="entry name" value="AMINOPEPTIDASE YPDF"/>
    <property type="match status" value="1"/>
</dbReference>
<gene>
    <name evidence="7" type="ORF">SAMN02746065_10738</name>
</gene>
<organism evidence="7 8">
    <name type="scientific">Desulfocicer vacuolatum DSM 3385</name>
    <dbReference type="NCBI Taxonomy" id="1121400"/>
    <lineage>
        <taxon>Bacteria</taxon>
        <taxon>Pseudomonadati</taxon>
        <taxon>Thermodesulfobacteriota</taxon>
        <taxon>Desulfobacteria</taxon>
        <taxon>Desulfobacterales</taxon>
        <taxon>Desulfobacteraceae</taxon>
        <taxon>Desulfocicer</taxon>
    </lineage>
</organism>
<dbReference type="InterPro" id="IPR001131">
    <property type="entry name" value="Peptidase_M24B_aminopep-P_CS"/>
</dbReference>
<evidence type="ECO:0000256" key="1">
    <source>
        <dbReference type="ARBA" id="ARBA00022670"/>
    </source>
</evidence>
<dbReference type="InterPro" id="IPR036005">
    <property type="entry name" value="Creatinase/aminopeptidase-like"/>
</dbReference>
<name>A0A1W2B7M9_9BACT</name>
<dbReference type="GO" id="GO:0004177">
    <property type="term" value="F:aminopeptidase activity"/>
    <property type="evidence" value="ECO:0007669"/>
    <property type="project" value="UniProtKB-KW"/>
</dbReference>
<dbReference type="GO" id="GO:0006508">
    <property type="term" value="P:proteolysis"/>
    <property type="evidence" value="ECO:0007669"/>
    <property type="project" value="UniProtKB-KW"/>
</dbReference>
<evidence type="ECO:0000256" key="2">
    <source>
        <dbReference type="ARBA" id="ARBA00022723"/>
    </source>
</evidence>
<evidence type="ECO:0000313" key="7">
    <source>
        <dbReference type="EMBL" id="SMC68791.1"/>
    </source>
</evidence>
<feature type="domain" description="Creatinase N-terminal" evidence="6">
    <location>
        <begin position="8"/>
        <end position="142"/>
    </location>
</feature>
<dbReference type="InterPro" id="IPR029149">
    <property type="entry name" value="Creatin/AminoP/Spt16_N"/>
</dbReference>
<dbReference type="InterPro" id="IPR001714">
    <property type="entry name" value="Pept_M24_MAP"/>
</dbReference>
<dbReference type="InterPro" id="IPR000587">
    <property type="entry name" value="Creatinase_N"/>
</dbReference>
<accession>A0A1W2B7M9</accession>
<dbReference type="STRING" id="1121400.SAMN02746065_10738"/>
<feature type="domain" description="Peptidase M24" evidence="5">
    <location>
        <begin position="152"/>
        <end position="354"/>
    </location>
</feature>
<dbReference type="GO" id="GO:0008235">
    <property type="term" value="F:metalloexopeptidase activity"/>
    <property type="evidence" value="ECO:0007669"/>
    <property type="project" value="UniProtKB-ARBA"/>
</dbReference>
<evidence type="ECO:0000256" key="4">
    <source>
        <dbReference type="ARBA" id="ARBA00023049"/>
    </source>
</evidence>
<dbReference type="Gene3D" id="3.40.350.10">
    <property type="entry name" value="Creatinase/prolidase N-terminal domain"/>
    <property type="match status" value="1"/>
</dbReference>
<sequence length="373" mass="41457">MKTGIEKRINRLKNKMAVTETDTLILFSDENRRYFSGFTGEDGSYDESAGILIITREHLILATDSRFETQAAREAEGYEIHCYKKSMAVELPHILKKLQSKNIGLESDRLTHALYTKIEKEAKNAGLQCRFQPEDTLLKNIRVQKDDSEIKAIKKALAIAETSFLELREMIHPGMTEKKAAWLLEKFMRQNGADALSFPVIAASGKNSALPHAIPGDRAFNTGEPLLFDFGVRLDGYCSDTTRTLVIGSPDDTFKEAYEILNTAQQMAVDAIAPGIKCSDIDKIARNHIDSSRFKGSFGHSLGHGVGLAIHEAPRLSSLDDSELKSGMVVTVEPGIYLPQWGGIRLENMILVTENGAEVLNTMGYDNYRLQSL</sequence>
<keyword evidence="2" id="KW-0479">Metal-binding</keyword>
<dbReference type="PRINTS" id="PR00599">
    <property type="entry name" value="MAPEPTIDASE"/>
</dbReference>
<keyword evidence="4" id="KW-0482">Metalloprotease</keyword>
<evidence type="ECO:0000256" key="3">
    <source>
        <dbReference type="ARBA" id="ARBA00022801"/>
    </source>
</evidence>
<dbReference type="GO" id="GO:0046872">
    <property type="term" value="F:metal ion binding"/>
    <property type="evidence" value="ECO:0007669"/>
    <property type="project" value="UniProtKB-KW"/>
</dbReference>
<dbReference type="Pfam" id="PF00557">
    <property type="entry name" value="Peptidase_M24"/>
    <property type="match status" value="1"/>
</dbReference>
<dbReference type="SUPFAM" id="SSF55920">
    <property type="entry name" value="Creatinase/aminopeptidase"/>
    <property type="match status" value="1"/>
</dbReference>
<keyword evidence="3" id="KW-0378">Hydrolase</keyword>
<reference evidence="7 8" key="1">
    <citation type="submission" date="2017-04" db="EMBL/GenBank/DDBJ databases">
        <authorList>
            <person name="Afonso C.L."/>
            <person name="Miller P.J."/>
            <person name="Scott M.A."/>
            <person name="Spackman E."/>
            <person name="Goraichik I."/>
            <person name="Dimitrov K.M."/>
            <person name="Suarez D.L."/>
            <person name="Swayne D.E."/>
        </authorList>
    </citation>
    <scope>NUCLEOTIDE SEQUENCE [LARGE SCALE GENOMIC DNA]</scope>
    <source>
        <strain evidence="7 8">DSM 3385</strain>
    </source>
</reference>
<keyword evidence="1" id="KW-0645">Protease</keyword>
<dbReference type="InterPro" id="IPR000994">
    <property type="entry name" value="Pept_M24"/>
</dbReference>
<evidence type="ECO:0000259" key="5">
    <source>
        <dbReference type="Pfam" id="PF00557"/>
    </source>
</evidence>
<dbReference type="PROSITE" id="PS00491">
    <property type="entry name" value="PROLINE_PEPTIDASE"/>
    <property type="match status" value="1"/>
</dbReference>
<evidence type="ECO:0000313" key="8">
    <source>
        <dbReference type="Proteomes" id="UP000192418"/>
    </source>
</evidence>
<dbReference type="Proteomes" id="UP000192418">
    <property type="component" value="Unassembled WGS sequence"/>
</dbReference>
<dbReference type="PANTHER" id="PTHR46112">
    <property type="entry name" value="AMINOPEPTIDASE"/>
    <property type="match status" value="1"/>
</dbReference>
<keyword evidence="7" id="KW-0031">Aminopeptidase</keyword>
<dbReference type="CDD" id="cd01092">
    <property type="entry name" value="APP-like"/>
    <property type="match status" value="1"/>
</dbReference>
<dbReference type="Gene3D" id="3.90.230.10">
    <property type="entry name" value="Creatinase/methionine aminopeptidase superfamily"/>
    <property type="match status" value="1"/>
</dbReference>
<dbReference type="RefSeq" id="WP_084068265.1">
    <property type="nucleotide sequence ID" value="NZ_FWXY01000007.1"/>
</dbReference>
<dbReference type="InterPro" id="IPR050659">
    <property type="entry name" value="Peptidase_M24B"/>
</dbReference>
<keyword evidence="8" id="KW-1185">Reference proteome</keyword>
<protein>
    <submittedName>
        <fullName evidence="7">Xaa-Pro aminopeptidase</fullName>
    </submittedName>
</protein>
<dbReference type="EMBL" id="FWXY01000007">
    <property type="protein sequence ID" value="SMC68791.1"/>
    <property type="molecule type" value="Genomic_DNA"/>
</dbReference>
<dbReference type="AlphaFoldDB" id="A0A1W2B7M9"/>
<proteinExistence type="predicted"/>
<dbReference type="OrthoDB" id="9806388at2"/>